<name>A0A329RHK3_9STRA</name>
<feature type="region of interest" description="Disordered" evidence="1">
    <location>
        <begin position="19"/>
        <end position="64"/>
    </location>
</feature>
<evidence type="ECO:0000313" key="2">
    <source>
        <dbReference type="EMBL" id="KAG3208185.1"/>
    </source>
</evidence>
<gene>
    <name evidence="3" type="ORF">PC110_g19672</name>
    <name evidence="2" type="ORF">PC129_g20785</name>
</gene>
<dbReference type="AlphaFoldDB" id="A0A329RHK3"/>
<reference evidence="3 4" key="1">
    <citation type="submission" date="2018-01" db="EMBL/GenBank/DDBJ databases">
        <title>Draft genome of the strawberry crown rot pathogen Phytophthora cactorum.</title>
        <authorList>
            <person name="Armitage A.D."/>
            <person name="Lysoe E."/>
            <person name="Nellist C.F."/>
            <person name="Harrison R.J."/>
            <person name="Brurberg M.B."/>
        </authorList>
    </citation>
    <scope>NUCLEOTIDE SEQUENCE [LARGE SCALE GENOMIC DNA]</scope>
    <source>
        <strain evidence="3 4">10300</strain>
    </source>
</reference>
<proteinExistence type="predicted"/>
<dbReference type="Proteomes" id="UP000760860">
    <property type="component" value="Unassembled WGS sequence"/>
</dbReference>
<protein>
    <submittedName>
        <fullName evidence="3">Uncharacterized protein</fullName>
    </submittedName>
</protein>
<evidence type="ECO:0000313" key="4">
    <source>
        <dbReference type="Proteomes" id="UP000251314"/>
    </source>
</evidence>
<dbReference type="VEuPathDB" id="FungiDB:PC110_g19672"/>
<evidence type="ECO:0000313" key="3">
    <source>
        <dbReference type="EMBL" id="RAW23900.1"/>
    </source>
</evidence>
<comment type="caution">
    <text evidence="3">The sequence shown here is derived from an EMBL/GenBank/DDBJ whole genome shotgun (WGS) entry which is preliminary data.</text>
</comment>
<accession>A0A329RHK3</accession>
<keyword evidence="4" id="KW-1185">Reference proteome</keyword>
<feature type="compositionally biased region" description="Low complexity" evidence="1">
    <location>
        <begin position="42"/>
        <end position="55"/>
    </location>
</feature>
<reference evidence="2" key="2">
    <citation type="submission" date="2018-05" db="EMBL/GenBank/DDBJ databases">
        <title>Effector identification in a new, highly contiguous assembly of the strawberry crown rot pathogen Phytophthora cactorum.</title>
        <authorList>
            <person name="Armitage A.D."/>
            <person name="Nellist C.F."/>
            <person name="Bates H."/>
            <person name="Vickerstaff R.J."/>
            <person name="Harrison R.J."/>
        </authorList>
    </citation>
    <scope>NUCLEOTIDE SEQUENCE</scope>
    <source>
        <strain evidence="2">P421</strain>
    </source>
</reference>
<dbReference type="Proteomes" id="UP000251314">
    <property type="component" value="Unassembled WGS sequence"/>
</dbReference>
<dbReference type="OrthoDB" id="129804at2759"/>
<feature type="compositionally biased region" description="Basic residues" evidence="1">
    <location>
        <begin position="29"/>
        <end position="41"/>
    </location>
</feature>
<feature type="compositionally biased region" description="Low complexity" evidence="1">
    <location>
        <begin position="94"/>
        <end position="103"/>
    </location>
</feature>
<feature type="compositionally biased region" description="Low complexity" evidence="1">
    <location>
        <begin position="150"/>
        <end position="163"/>
    </location>
</feature>
<organism evidence="3 4">
    <name type="scientific">Phytophthora cactorum</name>
    <dbReference type="NCBI Taxonomy" id="29920"/>
    <lineage>
        <taxon>Eukaryota</taxon>
        <taxon>Sar</taxon>
        <taxon>Stramenopiles</taxon>
        <taxon>Oomycota</taxon>
        <taxon>Peronosporomycetes</taxon>
        <taxon>Peronosporales</taxon>
        <taxon>Peronosporaceae</taxon>
        <taxon>Phytophthora</taxon>
    </lineage>
</organism>
<dbReference type="EMBL" id="MJFZ01000970">
    <property type="protein sequence ID" value="RAW23900.1"/>
    <property type="molecule type" value="Genomic_DNA"/>
</dbReference>
<feature type="compositionally biased region" description="Acidic residues" evidence="1">
    <location>
        <begin position="104"/>
        <end position="144"/>
    </location>
</feature>
<sequence>MVLTLEQLTRTVAELQAAASGEIGDHGRHGPARRKRRRGVRRVQQVQDDAPVVGNDDVDDDTGMPAMATAIKDLTTMVARLQPAPVRQQRRNSSGDGVSLSESSEPDGASDDEDSSSADESSADSDDEDTEPTSDASDESDDSDSDARGNSEPSSSGSSSGSDVSEEDATEATIDMDGMTTEEYDPQEKCQIFRIPYRYAFS</sequence>
<feature type="region of interest" description="Disordered" evidence="1">
    <location>
        <begin position="82"/>
        <end position="188"/>
    </location>
</feature>
<dbReference type="EMBL" id="RCMV01001532">
    <property type="protein sequence ID" value="KAG3208185.1"/>
    <property type="molecule type" value="Genomic_DNA"/>
</dbReference>
<evidence type="ECO:0000256" key="1">
    <source>
        <dbReference type="SAM" id="MobiDB-lite"/>
    </source>
</evidence>